<proteinExistence type="predicted"/>
<evidence type="ECO:0000313" key="1">
    <source>
        <dbReference type="EMBL" id="SVA22374.1"/>
    </source>
</evidence>
<reference evidence="1" key="1">
    <citation type="submission" date="2018-05" db="EMBL/GenBank/DDBJ databases">
        <authorList>
            <person name="Lanie J.A."/>
            <person name="Ng W.-L."/>
            <person name="Kazmierczak K.M."/>
            <person name="Andrzejewski T.M."/>
            <person name="Davidsen T.M."/>
            <person name="Wayne K.J."/>
            <person name="Tettelin H."/>
            <person name="Glass J.I."/>
            <person name="Rusch D."/>
            <person name="Podicherti R."/>
            <person name="Tsui H.-C.T."/>
            <person name="Winkler M.E."/>
        </authorList>
    </citation>
    <scope>NUCLEOTIDE SEQUENCE</scope>
</reference>
<dbReference type="InterPro" id="IPR036280">
    <property type="entry name" value="Multihaem_cyt_sf"/>
</dbReference>
<accession>A0A381U2T4</accession>
<name>A0A381U2T4_9ZZZZ</name>
<dbReference type="EMBL" id="UINC01005604">
    <property type="protein sequence ID" value="SVA22374.1"/>
    <property type="molecule type" value="Genomic_DNA"/>
</dbReference>
<gene>
    <name evidence="1" type="ORF">METZ01_LOCUS75228</name>
</gene>
<sequence length="257" mass="29026">MKIVSYSLMLLNTIFILWRTFSAGLLVSALCMALNSSTVFAEEQPIAFSHKLHAVQNGIACQYCHLYARRSFSSGVPPVSTCVGCHGPHEQKLVQPESKEVNKMRDFWSKKEPIPWVKIHDVPDFVRFPHKEHINADSNRLLDDAGGGCDTENASRSLECKLALFRTGGDERCLACHGDIRQMDVIQQVDENFGTMGWCMECHLQVKGAKERKRTGNTMAGWYHAKEMNAKREATIGLVNDKGYHNPNMLDCYTCHY</sequence>
<organism evidence="1">
    <name type="scientific">marine metagenome</name>
    <dbReference type="NCBI Taxonomy" id="408172"/>
    <lineage>
        <taxon>unclassified sequences</taxon>
        <taxon>metagenomes</taxon>
        <taxon>ecological metagenomes</taxon>
    </lineage>
</organism>
<dbReference type="PANTHER" id="PTHR39425:SF1">
    <property type="entry name" value="CYTOCHROME C7-LIKE DOMAIN-CONTAINING PROTEIN"/>
    <property type="match status" value="1"/>
</dbReference>
<protein>
    <submittedName>
        <fullName evidence="1">Uncharacterized protein</fullName>
    </submittedName>
</protein>
<dbReference type="CDD" id="cd08168">
    <property type="entry name" value="Cytochrom_C3"/>
    <property type="match status" value="1"/>
</dbReference>
<dbReference type="Gene3D" id="3.90.10.10">
    <property type="entry name" value="Cytochrome C3"/>
    <property type="match status" value="1"/>
</dbReference>
<dbReference type="SUPFAM" id="SSF48695">
    <property type="entry name" value="Multiheme cytochromes"/>
    <property type="match status" value="1"/>
</dbReference>
<dbReference type="AlphaFoldDB" id="A0A381U2T4"/>
<dbReference type="PANTHER" id="PTHR39425">
    <property type="entry name" value="LIPOPROTEIN CYTOCHROME C"/>
    <property type="match status" value="1"/>
</dbReference>